<accession>A0A1J4UYL8</accession>
<dbReference type="STRING" id="1805280.AUJ22_00380"/>
<evidence type="ECO:0000313" key="5">
    <source>
        <dbReference type="Proteomes" id="UP000185769"/>
    </source>
</evidence>
<dbReference type="InterPro" id="IPR050385">
    <property type="entry name" value="Archaeal_FAD_synthase"/>
</dbReference>
<feature type="domain" description="Cytidyltransferase-like" evidence="3">
    <location>
        <begin position="16"/>
        <end position="79"/>
    </location>
</feature>
<dbReference type="Proteomes" id="UP000185769">
    <property type="component" value="Unassembled WGS sequence"/>
</dbReference>
<evidence type="ECO:0000313" key="4">
    <source>
        <dbReference type="EMBL" id="OIO29988.1"/>
    </source>
</evidence>
<evidence type="ECO:0000256" key="1">
    <source>
        <dbReference type="ARBA" id="ARBA00022679"/>
    </source>
</evidence>
<dbReference type="PANTHER" id="PTHR43793:SF1">
    <property type="entry name" value="FAD SYNTHASE"/>
    <property type="match status" value="1"/>
</dbReference>
<dbReference type="PANTHER" id="PTHR43793">
    <property type="entry name" value="FAD SYNTHASE"/>
    <property type="match status" value="1"/>
</dbReference>
<organism evidence="4 5">
    <name type="scientific">Candidatus Nomurabacteria bacterium CG1_02_31_12</name>
    <dbReference type="NCBI Taxonomy" id="1805280"/>
    <lineage>
        <taxon>Bacteria</taxon>
        <taxon>Candidatus Nomuraibacteriota</taxon>
    </lineage>
</organism>
<evidence type="ECO:0000256" key="2">
    <source>
        <dbReference type="ARBA" id="ARBA00022695"/>
    </source>
</evidence>
<dbReference type="SUPFAM" id="SSF52374">
    <property type="entry name" value="Nucleotidylyl transferase"/>
    <property type="match status" value="1"/>
</dbReference>
<dbReference type="GO" id="GO:0016779">
    <property type="term" value="F:nucleotidyltransferase activity"/>
    <property type="evidence" value="ECO:0007669"/>
    <property type="project" value="UniProtKB-KW"/>
</dbReference>
<dbReference type="EMBL" id="MNVM01000006">
    <property type="protein sequence ID" value="OIO29988.1"/>
    <property type="molecule type" value="Genomic_DNA"/>
</dbReference>
<dbReference type="InterPro" id="IPR014729">
    <property type="entry name" value="Rossmann-like_a/b/a_fold"/>
</dbReference>
<keyword evidence="1" id="KW-0808">Transferase</keyword>
<dbReference type="NCBIfam" id="TIGR00125">
    <property type="entry name" value="cyt_tran_rel"/>
    <property type="match status" value="1"/>
</dbReference>
<dbReference type="InterPro" id="IPR004821">
    <property type="entry name" value="Cyt_trans-like"/>
</dbReference>
<dbReference type="Gene3D" id="3.40.50.620">
    <property type="entry name" value="HUPs"/>
    <property type="match status" value="1"/>
</dbReference>
<dbReference type="AlphaFoldDB" id="A0A1J4UYL8"/>
<evidence type="ECO:0000259" key="3">
    <source>
        <dbReference type="Pfam" id="PF01467"/>
    </source>
</evidence>
<proteinExistence type="predicted"/>
<sequence length="172" mass="19569">MQKKKNSKLKKIVAVSGGFDPIHIGHIRYMQEAKKLGDKLIVIINNDNWKKQKRKNVFMPDYERKEIIEALTCVDEVIISGHSKNPKGPKDMSVSKELLKIKPHIFANGGDRNEEDAKDPSSSQYYDVEMCKKLGIEIVFNVGKGGKIRSSSELLKEYAKKIHSTKSKKIKK</sequence>
<reference evidence="4 5" key="1">
    <citation type="journal article" date="2016" name="Environ. Microbiol.">
        <title>Genomic resolution of a cold subsurface aquifer community provides metabolic insights for novel microbes adapted to high CO concentrations.</title>
        <authorList>
            <person name="Probst A.J."/>
            <person name="Castelle C.J."/>
            <person name="Singh A."/>
            <person name="Brown C.T."/>
            <person name="Anantharaman K."/>
            <person name="Sharon I."/>
            <person name="Hug L.A."/>
            <person name="Burstein D."/>
            <person name="Emerson J.B."/>
            <person name="Thomas B.C."/>
            <person name="Banfield J.F."/>
        </authorList>
    </citation>
    <scope>NUCLEOTIDE SEQUENCE [LARGE SCALE GENOMIC DNA]</scope>
    <source>
        <strain evidence="4">CG1_02_31_12</strain>
    </source>
</reference>
<protein>
    <recommendedName>
        <fullName evidence="3">Cytidyltransferase-like domain-containing protein</fullName>
    </recommendedName>
</protein>
<dbReference type="Pfam" id="PF01467">
    <property type="entry name" value="CTP_transf_like"/>
    <property type="match status" value="1"/>
</dbReference>
<gene>
    <name evidence="4" type="ORF">AUJ22_00380</name>
</gene>
<comment type="caution">
    <text evidence="4">The sequence shown here is derived from an EMBL/GenBank/DDBJ whole genome shotgun (WGS) entry which is preliminary data.</text>
</comment>
<name>A0A1J4UYL8_9BACT</name>
<keyword evidence="2" id="KW-0548">Nucleotidyltransferase</keyword>